<proteinExistence type="predicted"/>
<dbReference type="RefSeq" id="WP_075869582.1">
    <property type="nucleotide sequence ID" value="NZ_JAMBKA010000009.1"/>
</dbReference>
<evidence type="ECO:0000313" key="2">
    <source>
        <dbReference type="Proteomes" id="UP000187344"/>
    </source>
</evidence>
<dbReference type="AlphaFoldDB" id="A0A1R0FC20"/>
<dbReference type="Proteomes" id="UP000187344">
    <property type="component" value="Unassembled WGS sequence"/>
</dbReference>
<organism evidence="1 2">
    <name type="scientific">Bartonella apis</name>
    <dbReference type="NCBI Taxonomy" id="1686310"/>
    <lineage>
        <taxon>Bacteria</taxon>
        <taxon>Pseudomonadati</taxon>
        <taxon>Pseudomonadota</taxon>
        <taxon>Alphaproteobacteria</taxon>
        <taxon>Hyphomicrobiales</taxon>
        <taxon>Bartonellaceae</taxon>
        <taxon>Bartonella</taxon>
    </lineage>
</organism>
<gene>
    <name evidence="1" type="ORF">PEB0149_019220</name>
</gene>
<comment type="caution">
    <text evidence="1">The sequence shown here is derived from an EMBL/GenBank/DDBJ whole genome shotgun (WGS) entry which is preliminary data.</text>
</comment>
<sequence>MTACARTVLKTPDNESCDMSDSLLLATFSSLEARLRKVSGDLEQTVPASAQKNVTDDRDEWVMVVNDKAHPQNPVASCHMTLTNVLGANQNLDGTSLGDSFEVEGDQTAPVILTIAPFECFDKSKAHRAQGLLWQAISHFCQLQNVDYVIGSLAFDSRYPAAHALELSYLYHFCRSQSGLHLRAAHGVTMDIMPEEAIKPDEAFSSLPPMLRYCLRVGAKVADNAVVDRASNETRVFLLFPAKKIVG</sequence>
<dbReference type="OrthoDB" id="9787072at2"/>
<accession>A0A1R0FC20</accession>
<keyword evidence="2" id="KW-1185">Reference proteome</keyword>
<dbReference type="EMBL" id="LXYT01000001">
    <property type="protein sequence ID" value="OLY44452.1"/>
    <property type="molecule type" value="Genomic_DNA"/>
</dbReference>
<evidence type="ECO:0000313" key="1">
    <source>
        <dbReference type="EMBL" id="OLY44452.1"/>
    </source>
</evidence>
<name>A0A1R0FC20_9HYPH</name>
<reference evidence="1 2" key="1">
    <citation type="submission" date="2016-12" db="EMBL/GenBank/DDBJ databases">
        <title>Comparative genomics of Bartonella apis.</title>
        <authorList>
            <person name="Engel P."/>
        </authorList>
    </citation>
    <scope>NUCLEOTIDE SEQUENCE [LARGE SCALE GENOMIC DNA]</scope>
    <source>
        <strain evidence="1 2">PEB0149</strain>
    </source>
</reference>
<protein>
    <submittedName>
        <fullName evidence="1">Uncharacterized protein</fullName>
    </submittedName>
</protein>